<name>A0A8S5MTX1_9CAUD</name>
<protein>
    <submittedName>
        <fullName evidence="2">Uncharacterized protein</fullName>
    </submittedName>
</protein>
<organism evidence="2">
    <name type="scientific">Siphoviridae sp. ctigT3</name>
    <dbReference type="NCBI Taxonomy" id="2826434"/>
    <lineage>
        <taxon>Viruses</taxon>
        <taxon>Duplodnaviria</taxon>
        <taxon>Heunggongvirae</taxon>
        <taxon>Uroviricota</taxon>
        <taxon>Caudoviricetes</taxon>
    </lineage>
</organism>
<evidence type="ECO:0000313" key="2">
    <source>
        <dbReference type="EMBL" id="DAD85411.1"/>
    </source>
</evidence>
<keyword evidence="1" id="KW-0472">Membrane</keyword>
<proteinExistence type="predicted"/>
<accession>A0A8S5MTX1</accession>
<sequence length="136" mass="15414">MTNPPEIPKDIIESYKKLSEAKQKRLEFMAAYPEYLLDKNREDLLNGIDLIRKDFQKSTEQLAQKLSRASSRTAWKIAIVSLFGGFLLGVFAQDFKVVLFRTVETLSSAILPSKEAPKTLLPEHLSAEKAQTQKSE</sequence>
<feature type="transmembrane region" description="Helical" evidence="1">
    <location>
        <begin position="74"/>
        <end position="92"/>
    </location>
</feature>
<keyword evidence="1" id="KW-0812">Transmembrane</keyword>
<dbReference type="EMBL" id="BK014981">
    <property type="protein sequence ID" value="DAD85411.1"/>
    <property type="molecule type" value="Genomic_DNA"/>
</dbReference>
<evidence type="ECO:0000256" key="1">
    <source>
        <dbReference type="SAM" id="Phobius"/>
    </source>
</evidence>
<reference evidence="2" key="1">
    <citation type="journal article" date="2021" name="Proc. Natl. Acad. Sci. U.S.A.">
        <title>A Catalog of Tens of Thousands of Viruses from Human Metagenomes Reveals Hidden Associations with Chronic Diseases.</title>
        <authorList>
            <person name="Tisza M.J."/>
            <person name="Buck C.B."/>
        </authorList>
    </citation>
    <scope>NUCLEOTIDE SEQUENCE</scope>
    <source>
        <strain evidence="2">CtigT3</strain>
    </source>
</reference>
<keyword evidence="1" id="KW-1133">Transmembrane helix</keyword>